<evidence type="ECO:0000313" key="3">
    <source>
        <dbReference type="EMBL" id="OIP55974.1"/>
    </source>
</evidence>
<comment type="similarity">
    <text evidence="1">Belongs to the UPF0213 family.</text>
</comment>
<name>A0A1J5FK38_9BACT</name>
<dbReference type="PROSITE" id="PS50164">
    <property type="entry name" value="GIY_YIG"/>
    <property type="match status" value="1"/>
</dbReference>
<sequence length="88" mass="10569">MFYVYILMDTEGEKKYVGMTSNLKERIKQHQSHKTWTTSRMKNLKLIFYEAFLSKKDAIRREKYLKTSKGKSSLKQIIRESIQYARVV</sequence>
<dbReference type="AlphaFoldDB" id="A0A1J5FK38"/>
<protein>
    <recommendedName>
        <fullName evidence="2">GIY-YIG domain-containing protein</fullName>
    </recommendedName>
</protein>
<dbReference type="PANTHER" id="PTHR34477:SF5">
    <property type="entry name" value="BSL5627 PROTEIN"/>
    <property type="match status" value="1"/>
</dbReference>
<dbReference type="SMART" id="SM00465">
    <property type="entry name" value="GIYc"/>
    <property type="match status" value="1"/>
</dbReference>
<comment type="caution">
    <text evidence="3">The sequence shown here is derived from an EMBL/GenBank/DDBJ whole genome shotgun (WGS) entry which is preliminary data.</text>
</comment>
<dbReference type="InterPro" id="IPR000305">
    <property type="entry name" value="GIY-YIG_endonuc"/>
</dbReference>
<organism evidence="3 5">
    <name type="scientific">Candidatus Kuenenbacteria bacterium CG2_30_39_24</name>
    <dbReference type="NCBI Taxonomy" id="1805236"/>
    <lineage>
        <taxon>Bacteria</taxon>
        <taxon>Candidatus Kueneniibacteriota</taxon>
    </lineage>
</organism>
<accession>A0A1J5FK38</accession>
<reference evidence="3 5" key="1">
    <citation type="journal article" date="2016" name="Environ. Microbiol.">
        <title>Genomic resolution of a cold subsurface aquifer community provides metabolic insights for novel microbes adapted to high CO concentrations.</title>
        <authorList>
            <person name="Probst A.J."/>
            <person name="Castelle C.J."/>
            <person name="Singh A."/>
            <person name="Brown C.T."/>
            <person name="Anantharaman K."/>
            <person name="Sharon I."/>
            <person name="Hug L.A."/>
            <person name="Burstein D."/>
            <person name="Emerson J.B."/>
            <person name="Thomas B.C."/>
            <person name="Banfield J.F."/>
        </authorList>
    </citation>
    <scope>NUCLEOTIDE SEQUENCE [LARGE SCALE GENOMIC DNA]</scope>
    <source>
        <strain evidence="3">CG2_30_39_24</strain>
    </source>
</reference>
<dbReference type="Pfam" id="PF01541">
    <property type="entry name" value="GIY-YIG"/>
    <property type="match status" value="1"/>
</dbReference>
<dbReference type="STRING" id="1805236.AUK13_01905"/>
<dbReference type="EMBL" id="MNYR01000029">
    <property type="protein sequence ID" value="OIP55975.1"/>
    <property type="molecule type" value="Genomic_DNA"/>
</dbReference>
<dbReference type="Proteomes" id="UP000183922">
    <property type="component" value="Unassembled WGS sequence"/>
</dbReference>
<dbReference type="InterPro" id="IPR050190">
    <property type="entry name" value="UPF0213_domain"/>
</dbReference>
<gene>
    <name evidence="3" type="ORF">AUK13_01905</name>
    <name evidence="4" type="ORF">AUK13_01910</name>
</gene>
<feature type="domain" description="GIY-YIG" evidence="2">
    <location>
        <begin position="1"/>
        <end position="77"/>
    </location>
</feature>
<dbReference type="InterPro" id="IPR035901">
    <property type="entry name" value="GIY-YIG_endonuc_sf"/>
</dbReference>
<dbReference type="Gene3D" id="3.40.1440.10">
    <property type="entry name" value="GIY-YIG endonuclease"/>
    <property type="match status" value="1"/>
</dbReference>
<dbReference type="PANTHER" id="PTHR34477">
    <property type="entry name" value="UPF0213 PROTEIN YHBQ"/>
    <property type="match status" value="1"/>
</dbReference>
<evidence type="ECO:0000313" key="4">
    <source>
        <dbReference type="EMBL" id="OIP55975.1"/>
    </source>
</evidence>
<proteinExistence type="inferred from homology"/>
<evidence type="ECO:0000259" key="2">
    <source>
        <dbReference type="PROSITE" id="PS50164"/>
    </source>
</evidence>
<dbReference type="CDD" id="cd10449">
    <property type="entry name" value="GIY-YIG_SLX1_like"/>
    <property type="match status" value="1"/>
</dbReference>
<dbReference type="SUPFAM" id="SSF82771">
    <property type="entry name" value="GIY-YIG endonuclease"/>
    <property type="match status" value="1"/>
</dbReference>
<evidence type="ECO:0000313" key="5">
    <source>
        <dbReference type="Proteomes" id="UP000183922"/>
    </source>
</evidence>
<evidence type="ECO:0000256" key="1">
    <source>
        <dbReference type="ARBA" id="ARBA00007435"/>
    </source>
</evidence>
<dbReference type="EMBL" id="MNYR01000029">
    <property type="protein sequence ID" value="OIP55974.1"/>
    <property type="molecule type" value="Genomic_DNA"/>
</dbReference>